<dbReference type="PANTHER" id="PTHR35564:SF4">
    <property type="entry name" value="CYTOPLASMIC PROTEIN"/>
    <property type="match status" value="1"/>
</dbReference>
<sequence>MQATKRKHESSVIGLLLGEPHRFEFAQLLNLLLRDLRRQGIPYERAFRDVLSFRNSLSLSFPASEVQALDVEPKTQDALGTMRAGQVKRIRITPAFIGLLGASGTLPLHDTERIAARKAHDGDASQRDLLDVLSNRLIGLFYEAWGKYRVEHGLDVRGQDLLLPIMTSLSGTRSRPLQGGEQSAGRVRQETAAYFAGLLRTRPVSASTVEQVLTAYFGVPIRLEQFVGCWDPIPENRRSTLGTTTPTLGYGAALGVRLWRHDLSARLHIGPLDEAQAQGFLPGGVSLAALEEMASVFAVPMLRYEVRLLLAPPCVKRLTLSTRTAPRQLGWNTFLTGTPGVTSRPDIRSALRLPGRPSSGRPPDAWPG</sequence>
<evidence type="ECO:0000256" key="1">
    <source>
        <dbReference type="SAM" id="MobiDB-lite"/>
    </source>
</evidence>
<dbReference type="NCBIfam" id="TIGR03347">
    <property type="entry name" value="VI_chp_1"/>
    <property type="match status" value="1"/>
</dbReference>
<feature type="compositionally biased region" description="Low complexity" evidence="1">
    <location>
        <begin position="351"/>
        <end position="368"/>
    </location>
</feature>
<keyword evidence="3" id="KW-1185">Reference proteome</keyword>
<reference evidence="3" key="1">
    <citation type="journal article" date="2019" name="Int. J. Syst. Evol. Microbiol.">
        <title>The Global Catalogue of Microorganisms (GCM) 10K type strain sequencing project: providing services to taxonomists for standard genome sequencing and annotation.</title>
        <authorList>
            <consortium name="The Broad Institute Genomics Platform"/>
            <consortium name="The Broad Institute Genome Sequencing Center for Infectious Disease"/>
            <person name="Wu L."/>
            <person name="Ma J."/>
        </authorList>
    </citation>
    <scope>NUCLEOTIDE SEQUENCE [LARGE SCALE GENOMIC DNA]</scope>
    <source>
        <strain evidence="3">CCUG 38813</strain>
    </source>
</reference>
<dbReference type="Proteomes" id="UP001596031">
    <property type="component" value="Unassembled WGS sequence"/>
</dbReference>
<dbReference type="RefSeq" id="WP_379725202.1">
    <property type="nucleotide sequence ID" value="NZ_JBHSMS010000065.1"/>
</dbReference>
<evidence type="ECO:0000313" key="3">
    <source>
        <dbReference type="Proteomes" id="UP001596031"/>
    </source>
</evidence>
<dbReference type="InterPro" id="IPR010732">
    <property type="entry name" value="T6SS_TssG-like"/>
</dbReference>
<comment type="caution">
    <text evidence="2">The sequence shown here is derived from an EMBL/GenBank/DDBJ whole genome shotgun (WGS) entry which is preliminary data.</text>
</comment>
<dbReference type="PANTHER" id="PTHR35564">
    <property type="match status" value="1"/>
</dbReference>
<accession>A0ABW0PLR9</accession>
<feature type="region of interest" description="Disordered" evidence="1">
    <location>
        <begin position="345"/>
        <end position="368"/>
    </location>
</feature>
<dbReference type="EMBL" id="JBHSMS010000065">
    <property type="protein sequence ID" value="MFC5513298.1"/>
    <property type="molecule type" value="Genomic_DNA"/>
</dbReference>
<gene>
    <name evidence="2" type="primary">tssG</name>
    <name evidence="2" type="ORF">ACFPOU_19560</name>
</gene>
<protein>
    <submittedName>
        <fullName evidence="2">Type VI secretion system baseplate subunit TssG</fullName>
    </submittedName>
</protein>
<evidence type="ECO:0000313" key="2">
    <source>
        <dbReference type="EMBL" id="MFC5513298.1"/>
    </source>
</evidence>
<name>A0ABW0PLR9_9BURK</name>
<proteinExistence type="predicted"/>
<dbReference type="Pfam" id="PF06996">
    <property type="entry name" value="T6SS_TssG"/>
    <property type="match status" value="1"/>
</dbReference>
<organism evidence="2 3">
    <name type="scientific">Massilia jejuensis</name>
    <dbReference type="NCBI Taxonomy" id="648894"/>
    <lineage>
        <taxon>Bacteria</taxon>
        <taxon>Pseudomonadati</taxon>
        <taxon>Pseudomonadota</taxon>
        <taxon>Betaproteobacteria</taxon>
        <taxon>Burkholderiales</taxon>
        <taxon>Oxalobacteraceae</taxon>
        <taxon>Telluria group</taxon>
        <taxon>Massilia</taxon>
    </lineage>
</organism>